<evidence type="ECO:0000313" key="2">
    <source>
        <dbReference type="Proteomes" id="UP000743899"/>
    </source>
</evidence>
<dbReference type="PANTHER" id="PTHR33639">
    <property type="entry name" value="THIOL-DISULFIDE OXIDOREDUCTASE DCC"/>
    <property type="match status" value="1"/>
</dbReference>
<dbReference type="InterPro" id="IPR052927">
    <property type="entry name" value="DCC_oxidoreductase"/>
</dbReference>
<dbReference type="PANTHER" id="PTHR33639:SF2">
    <property type="entry name" value="DUF393 DOMAIN-CONTAINING PROTEIN"/>
    <property type="match status" value="1"/>
</dbReference>
<keyword evidence="2" id="KW-1185">Reference proteome</keyword>
<comment type="caution">
    <text evidence="1">The sequence shown here is derived from an EMBL/GenBank/DDBJ whole genome shotgun (WGS) entry which is preliminary data.</text>
</comment>
<dbReference type="EMBL" id="JAACYS010000033">
    <property type="protein sequence ID" value="NCU17780.1"/>
    <property type="molecule type" value="Genomic_DNA"/>
</dbReference>
<gene>
    <name evidence="1" type="ORF">GW534_08435</name>
</gene>
<accession>A0ABX0A2V8</accession>
<reference evidence="1 2" key="1">
    <citation type="submission" date="2020-01" db="EMBL/GenBank/DDBJ databases">
        <title>A novel Bacillus sp. from Pasinler.</title>
        <authorList>
            <person name="Adiguzel A."/>
            <person name="Ay H."/>
            <person name="Baltaci M.O."/>
        </authorList>
    </citation>
    <scope>NUCLEOTIDE SEQUENCE [LARGE SCALE GENOMIC DNA]</scope>
    <source>
        <strain evidence="1 2">P1</strain>
    </source>
</reference>
<dbReference type="Proteomes" id="UP000743899">
    <property type="component" value="Unassembled WGS sequence"/>
</dbReference>
<organism evidence="1 2">
    <name type="scientific">Pallidibacillus pasinlerensis</name>
    <dbReference type="NCBI Taxonomy" id="2703818"/>
    <lineage>
        <taxon>Bacteria</taxon>
        <taxon>Bacillati</taxon>
        <taxon>Bacillota</taxon>
        <taxon>Bacilli</taxon>
        <taxon>Bacillales</taxon>
        <taxon>Bacillaceae</taxon>
        <taxon>Pallidibacillus</taxon>
    </lineage>
</organism>
<proteinExistence type="predicted"/>
<name>A0ABX0A2V8_9BACI</name>
<dbReference type="Pfam" id="PF04134">
    <property type="entry name" value="DCC1-like"/>
    <property type="match status" value="1"/>
</dbReference>
<dbReference type="InterPro" id="IPR007263">
    <property type="entry name" value="DCC1-like"/>
</dbReference>
<sequence length="129" mass="15010">MGAIILFDGECNLCSKSVQFIIKRDKDAYFSFASLDSEIGKQLLKAYKVPTDVDSLILIENKRYYSQSSAVLQICKHLHGGWKTFTILLVLPRKVRDPLYKFIANNRYKWFKKRSSCLVPTPDIRKRFL</sequence>
<dbReference type="RefSeq" id="WP_161920609.1">
    <property type="nucleotide sequence ID" value="NZ_JAACYS010000033.1"/>
</dbReference>
<evidence type="ECO:0000313" key="1">
    <source>
        <dbReference type="EMBL" id="NCU17780.1"/>
    </source>
</evidence>
<protein>
    <submittedName>
        <fullName evidence="1">DUF393 domain-containing protein</fullName>
    </submittedName>
</protein>